<evidence type="ECO:0000256" key="2">
    <source>
        <dbReference type="ARBA" id="ARBA00023002"/>
    </source>
</evidence>
<comment type="caution">
    <text evidence="4">The sequence shown here is derived from an EMBL/GenBank/DDBJ whole genome shotgun (WGS) entry which is preliminary data.</text>
</comment>
<keyword evidence="5" id="KW-1185">Reference proteome</keyword>
<evidence type="ECO:0000256" key="3">
    <source>
        <dbReference type="RuleBase" id="RU000363"/>
    </source>
</evidence>
<comment type="similarity">
    <text evidence="1 3">Belongs to the short-chain dehydrogenases/reductases (SDR) family.</text>
</comment>
<dbReference type="RefSeq" id="WP_203762336.1">
    <property type="nucleotide sequence ID" value="NZ_BAAABO010000006.1"/>
</dbReference>
<dbReference type="SUPFAM" id="SSF51735">
    <property type="entry name" value="NAD(P)-binding Rossmann-fold domains"/>
    <property type="match status" value="1"/>
</dbReference>
<proteinExistence type="inferred from homology"/>
<evidence type="ECO:0000313" key="4">
    <source>
        <dbReference type="EMBL" id="GID74275.1"/>
    </source>
</evidence>
<dbReference type="EMBL" id="BOMI01000053">
    <property type="protein sequence ID" value="GID74275.1"/>
    <property type="molecule type" value="Genomic_DNA"/>
</dbReference>
<sequence>MTSRTWFITGVNSGFGRRMTEQLLERGDRVAGTVRKDGSVDDLRHKHGDRFWVANLDVTDLPAVRATVDRAFAELGRVDVVVNNAGYGLFGAAEELTDEQVIAQLNTNLLGSIAVVRAALPHLRAQGGGRIIQISTYGGQATNPGASLYHAGKWGIEGFIEGTAKDVAPFGIEATIVEPGGARTEFRFDSLQLATPVSAYDNTPAAMVRGAKDRSRPPLGDPAKMAARIIESADQSPAPLRLVLGSDAYRFVTTALRERLAQIEPQEALAASTDWTGEQ</sequence>
<accession>A0ABQ3Y2R9</accession>
<dbReference type="NCBIfam" id="NF005065">
    <property type="entry name" value="PRK06482.1"/>
    <property type="match status" value="1"/>
</dbReference>
<dbReference type="PANTHER" id="PTHR43976:SF16">
    <property type="entry name" value="SHORT-CHAIN DEHYDROGENASE_REDUCTASE FAMILY PROTEIN"/>
    <property type="match status" value="1"/>
</dbReference>
<organism evidence="4 5">
    <name type="scientific">Paractinoplanes deccanensis</name>
    <dbReference type="NCBI Taxonomy" id="113561"/>
    <lineage>
        <taxon>Bacteria</taxon>
        <taxon>Bacillati</taxon>
        <taxon>Actinomycetota</taxon>
        <taxon>Actinomycetes</taxon>
        <taxon>Micromonosporales</taxon>
        <taxon>Micromonosporaceae</taxon>
        <taxon>Paractinoplanes</taxon>
    </lineage>
</organism>
<dbReference type="CDD" id="cd05374">
    <property type="entry name" value="17beta-HSD-like_SDR_c"/>
    <property type="match status" value="1"/>
</dbReference>
<protein>
    <submittedName>
        <fullName evidence="4">Short-chain dehydrogenase/reductase</fullName>
    </submittedName>
</protein>
<gene>
    <name evidence="4" type="ORF">Ade02nite_29160</name>
</gene>
<evidence type="ECO:0000256" key="1">
    <source>
        <dbReference type="ARBA" id="ARBA00006484"/>
    </source>
</evidence>
<reference evidence="4 5" key="1">
    <citation type="submission" date="2021-01" db="EMBL/GenBank/DDBJ databases">
        <title>Whole genome shotgun sequence of Actinoplanes deccanensis NBRC 13994.</title>
        <authorList>
            <person name="Komaki H."/>
            <person name="Tamura T."/>
        </authorList>
    </citation>
    <scope>NUCLEOTIDE SEQUENCE [LARGE SCALE GENOMIC DNA]</scope>
    <source>
        <strain evidence="4 5">NBRC 13994</strain>
    </source>
</reference>
<dbReference type="Pfam" id="PF00106">
    <property type="entry name" value="adh_short"/>
    <property type="match status" value="1"/>
</dbReference>
<name>A0ABQ3Y2R9_9ACTN</name>
<dbReference type="PRINTS" id="PR00081">
    <property type="entry name" value="GDHRDH"/>
</dbReference>
<dbReference type="Proteomes" id="UP000609879">
    <property type="component" value="Unassembled WGS sequence"/>
</dbReference>
<evidence type="ECO:0000313" key="5">
    <source>
        <dbReference type="Proteomes" id="UP000609879"/>
    </source>
</evidence>
<dbReference type="InterPro" id="IPR002347">
    <property type="entry name" value="SDR_fam"/>
</dbReference>
<dbReference type="Gene3D" id="3.40.50.720">
    <property type="entry name" value="NAD(P)-binding Rossmann-like Domain"/>
    <property type="match status" value="1"/>
</dbReference>
<dbReference type="PRINTS" id="PR00080">
    <property type="entry name" value="SDRFAMILY"/>
</dbReference>
<dbReference type="PANTHER" id="PTHR43976">
    <property type="entry name" value="SHORT CHAIN DEHYDROGENASE"/>
    <property type="match status" value="1"/>
</dbReference>
<dbReference type="InterPro" id="IPR036291">
    <property type="entry name" value="NAD(P)-bd_dom_sf"/>
</dbReference>
<dbReference type="InterPro" id="IPR051911">
    <property type="entry name" value="SDR_oxidoreductase"/>
</dbReference>
<keyword evidence="2" id="KW-0560">Oxidoreductase</keyword>